<name>A0A1I6Q5W6_9SPHI</name>
<dbReference type="EMBL" id="FOZZ01000002">
    <property type="protein sequence ID" value="SFS47843.1"/>
    <property type="molecule type" value="Genomic_DNA"/>
</dbReference>
<dbReference type="Gene3D" id="3.40.50.300">
    <property type="entry name" value="P-loop containing nucleotide triphosphate hydrolases"/>
    <property type="match status" value="1"/>
</dbReference>
<evidence type="ECO:0000313" key="2">
    <source>
        <dbReference type="Proteomes" id="UP000198785"/>
    </source>
</evidence>
<proteinExistence type="predicted"/>
<dbReference type="PANTHER" id="PTHR39206">
    <property type="entry name" value="SLL8004 PROTEIN"/>
    <property type="match status" value="1"/>
</dbReference>
<dbReference type="RefSeq" id="WP_093363703.1">
    <property type="nucleotide sequence ID" value="NZ_FOZZ01000002.1"/>
</dbReference>
<dbReference type="InterPro" id="IPR027417">
    <property type="entry name" value="P-loop_NTPase"/>
</dbReference>
<organism evidence="1 2">
    <name type="scientific">Sphingobacterium wenxiniae</name>
    <dbReference type="NCBI Taxonomy" id="683125"/>
    <lineage>
        <taxon>Bacteria</taxon>
        <taxon>Pseudomonadati</taxon>
        <taxon>Bacteroidota</taxon>
        <taxon>Sphingobacteriia</taxon>
        <taxon>Sphingobacteriales</taxon>
        <taxon>Sphingobacteriaceae</taxon>
        <taxon>Sphingobacterium</taxon>
    </lineage>
</organism>
<accession>A0A1I6Q5W6</accession>
<keyword evidence="2" id="KW-1185">Reference proteome</keyword>
<dbReference type="PANTHER" id="PTHR39206:SF1">
    <property type="entry name" value="SLL8004 PROTEIN"/>
    <property type="match status" value="1"/>
</dbReference>
<dbReference type="AlphaFoldDB" id="A0A1I6Q5W6"/>
<evidence type="ECO:0000313" key="1">
    <source>
        <dbReference type="EMBL" id="SFS47843.1"/>
    </source>
</evidence>
<dbReference type="Proteomes" id="UP000198785">
    <property type="component" value="Unassembled WGS sequence"/>
</dbReference>
<reference evidence="1 2" key="1">
    <citation type="submission" date="2016-10" db="EMBL/GenBank/DDBJ databases">
        <authorList>
            <person name="de Groot N.N."/>
        </authorList>
    </citation>
    <scope>NUCLEOTIDE SEQUENCE [LARGE SCALE GENOMIC DNA]</scope>
    <source>
        <strain evidence="1 2">DSM 22789</strain>
    </source>
</reference>
<protein>
    <submittedName>
        <fullName evidence="1">Predicted ABC-type ATPase</fullName>
    </submittedName>
</protein>
<dbReference type="OrthoDB" id="9791543at2"/>
<sequence>MNTFTFVVGPVAAGKSTFMENKLYNIDKNACNFFDHDKVKLMIHLYAEDKSKINDLNLANAQKNAINDSISSHKDFMMQIHFTNEQQSQINTYLHEYKNKFVFNAHFIAVDDVEILRERANKRELLGGHSSQGKSIEQSFKQSFKNFITYLRKFKKATIWDNSKDFGFNSMEEQLVFEDGKLVFQNPNLTPYAIKLLTEIENTNNS</sequence>
<gene>
    <name evidence="1" type="ORF">SAMN05660206_102141</name>
</gene>